<feature type="compositionally biased region" description="Low complexity" evidence="2">
    <location>
        <begin position="31"/>
        <end position="45"/>
    </location>
</feature>
<gene>
    <name evidence="5" type="ORF">PIIN_03737</name>
</gene>
<dbReference type="InParanoid" id="G4TER4"/>
<dbReference type="GO" id="GO:0005576">
    <property type="term" value="C:extracellular region"/>
    <property type="evidence" value="ECO:0007669"/>
    <property type="project" value="InterPro"/>
</dbReference>
<comment type="caution">
    <text evidence="5">The sequence shown here is derived from an EMBL/GenBank/DDBJ whole genome shotgun (WGS) entry which is preliminary data.</text>
</comment>
<protein>
    <recommendedName>
        <fullName evidence="4">CBM1 domain-containing protein</fullName>
    </recommendedName>
</protein>
<evidence type="ECO:0000313" key="5">
    <source>
        <dbReference type="EMBL" id="CCA69796.1"/>
    </source>
</evidence>
<proteinExistence type="predicted"/>
<evidence type="ECO:0000313" key="6">
    <source>
        <dbReference type="Proteomes" id="UP000007148"/>
    </source>
</evidence>
<feature type="chain" id="PRO_5003468439" description="CBM1 domain-containing protein" evidence="3">
    <location>
        <begin position="18"/>
        <end position="220"/>
    </location>
</feature>
<reference evidence="5 6" key="1">
    <citation type="journal article" date="2011" name="PLoS Pathog.">
        <title>Endophytic Life Strategies Decoded by Genome and Transcriptome Analyses of the Mutualistic Root Symbiont Piriformospora indica.</title>
        <authorList>
            <person name="Zuccaro A."/>
            <person name="Lahrmann U."/>
            <person name="Guldener U."/>
            <person name="Langen G."/>
            <person name="Pfiffi S."/>
            <person name="Biedenkopf D."/>
            <person name="Wong P."/>
            <person name="Samans B."/>
            <person name="Grimm C."/>
            <person name="Basiewicz M."/>
            <person name="Murat C."/>
            <person name="Martin F."/>
            <person name="Kogel K.H."/>
        </authorList>
    </citation>
    <scope>NUCLEOTIDE SEQUENCE [LARGE SCALE GENOMIC DNA]</scope>
    <source>
        <strain evidence="5 6">DSM 11827</strain>
    </source>
</reference>
<organism evidence="5 6">
    <name type="scientific">Serendipita indica (strain DSM 11827)</name>
    <name type="common">Root endophyte fungus</name>
    <name type="synonym">Piriformospora indica</name>
    <dbReference type="NCBI Taxonomy" id="1109443"/>
    <lineage>
        <taxon>Eukaryota</taxon>
        <taxon>Fungi</taxon>
        <taxon>Dikarya</taxon>
        <taxon>Basidiomycota</taxon>
        <taxon>Agaricomycotina</taxon>
        <taxon>Agaricomycetes</taxon>
        <taxon>Sebacinales</taxon>
        <taxon>Serendipitaceae</taxon>
        <taxon>Serendipita</taxon>
    </lineage>
</organism>
<dbReference type="GO" id="GO:0030248">
    <property type="term" value="F:cellulose binding"/>
    <property type="evidence" value="ECO:0007669"/>
    <property type="project" value="InterPro"/>
</dbReference>
<dbReference type="SMART" id="SM00236">
    <property type="entry name" value="fCBD"/>
    <property type="match status" value="2"/>
</dbReference>
<dbReference type="InterPro" id="IPR035971">
    <property type="entry name" value="CBD_sf"/>
</dbReference>
<evidence type="ECO:0000256" key="1">
    <source>
        <dbReference type="ARBA" id="ARBA00022729"/>
    </source>
</evidence>
<name>G4TER4_SERID</name>
<feature type="signal peptide" evidence="3">
    <location>
        <begin position="1"/>
        <end position="17"/>
    </location>
</feature>
<dbReference type="EMBL" id="CAFZ01000064">
    <property type="protein sequence ID" value="CCA69796.1"/>
    <property type="molecule type" value="Genomic_DNA"/>
</dbReference>
<dbReference type="Proteomes" id="UP000007148">
    <property type="component" value="Unassembled WGS sequence"/>
</dbReference>
<dbReference type="SUPFAM" id="SSF57180">
    <property type="entry name" value="Cellulose-binding domain"/>
    <property type="match status" value="2"/>
</dbReference>
<sequence>MLITVLTILGAVSLGLALPPPPPPTRPPKPITTSSTTSHTSTSTTKNLSPLWGTCGGGAWYGPTECAAGVCVYYNEWESQCLPESMASLYTFTRPTTTKPVSTLSTTSPVRSTYTATTTAGQVLWGTCGGGAWYGPTTCAEGVCVYYNGRWIRNSPVMSCSLDDRMGDWIRLQLFGQAEPTLRSGTGNAGSHICYLDNTSGLRYTQLNDLDDYLIPRHHV</sequence>
<dbReference type="InterPro" id="IPR000254">
    <property type="entry name" value="CBD"/>
</dbReference>
<evidence type="ECO:0000256" key="3">
    <source>
        <dbReference type="SAM" id="SignalP"/>
    </source>
</evidence>
<dbReference type="Pfam" id="PF00734">
    <property type="entry name" value="CBM_1"/>
    <property type="match status" value="2"/>
</dbReference>
<accession>G4TER4</accession>
<dbReference type="PROSITE" id="PS51164">
    <property type="entry name" value="CBM1_2"/>
    <property type="match status" value="1"/>
</dbReference>
<evidence type="ECO:0000256" key="2">
    <source>
        <dbReference type="SAM" id="MobiDB-lite"/>
    </source>
</evidence>
<dbReference type="HOGENOM" id="CLU_1256473_0_0_1"/>
<dbReference type="STRING" id="1109443.G4TER4"/>
<feature type="region of interest" description="Disordered" evidence="2">
    <location>
        <begin position="16"/>
        <end position="46"/>
    </location>
</feature>
<dbReference type="AlphaFoldDB" id="G4TER4"/>
<evidence type="ECO:0000259" key="4">
    <source>
        <dbReference type="PROSITE" id="PS51164"/>
    </source>
</evidence>
<dbReference type="PROSITE" id="PS00562">
    <property type="entry name" value="CBM1_1"/>
    <property type="match status" value="1"/>
</dbReference>
<keyword evidence="1 3" id="KW-0732">Signal</keyword>
<feature type="compositionally biased region" description="Pro residues" evidence="2">
    <location>
        <begin position="18"/>
        <end position="30"/>
    </location>
</feature>
<feature type="domain" description="CBM1" evidence="4">
    <location>
        <begin position="47"/>
        <end position="82"/>
    </location>
</feature>
<dbReference type="GO" id="GO:0005975">
    <property type="term" value="P:carbohydrate metabolic process"/>
    <property type="evidence" value="ECO:0007669"/>
    <property type="project" value="InterPro"/>
</dbReference>
<keyword evidence="6" id="KW-1185">Reference proteome</keyword>
<dbReference type="OrthoDB" id="2119228at2759"/>